<dbReference type="Gene3D" id="3.40.50.1360">
    <property type="match status" value="1"/>
</dbReference>
<evidence type="ECO:0000256" key="3">
    <source>
        <dbReference type="HAMAP-Rule" id="MF_00170"/>
    </source>
</evidence>
<dbReference type="GO" id="GO:0009052">
    <property type="term" value="P:pentose-phosphate shunt, non-oxidative branch"/>
    <property type="evidence" value="ECO:0007669"/>
    <property type="project" value="UniProtKB-UniRule"/>
</dbReference>
<keyword evidence="2 3" id="KW-0413">Isomerase</keyword>
<reference evidence="4 5" key="1">
    <citation type="submission" date="2015-10" db="EMBL/GenBank/DDBJ databases">
        <title>Erysipelothrix larvae sp. LV19 isolated from the larval gut of the rhinoceros beetle, Trypoxylus dichotomus.</title>
        <authorList>
            <person name="Lim S."/>
            <person name="Kim B.-C."/>
        </authorList>
    </citation>
    <scope>NUCLEOTIDE SEQUENCE [LARGE SCALE GENOMIC DNA]</scope>
    <source>
        <strain evidence="4 5">LV19</strain>
    </source>
</reference>
<comment type="function">
    <text evidence="3">Catalyzes the reversible conversion of ribose-5-phosphate to ribulose 5-phosphate.</text>
</comment>
<dbReference type="CDD" id="cd01398">
    <property type="entry name" value="RPI_A"/>
    <property type="match status" value="1"/>
</dbReference>
<feature type="binding site" evidence="3">
    <location>
        <begin position="82"/>
        <end position="85"/>
    </location>
    <ligand>
        <name>substrate</name>
    </ligand>
</feature>
<comment type="subunit">
    <text evidence="3">Homodimer.</text>
</comment>
<dbReference type="KEGG" id="erl:AOC36_11320"/>
<accession>A0A0X8H1V1</accession>
<feature type="active site" description="Proton acceptor" evidence="3">
    <location>
        <position position="104"/>
    </location>
</feature>
<dbReference type="GO" id="GO:0005829">
    <property type="term" value="C:cytosol"/>
    <property type="evidence" value="ECO:0007669"/>
    <property type="project" value="TreeGrafter"/>
</dbReference>
<dbReference type="GO" id="GO:0006014">
    <property type="term" value="P:D-ribose metabolic process"/>
    <property type="evidence" value="ECO:0007669"/>
    <property type="project" value="TreeGrafter"/>
</dbReference>
<dbReference type="PANTHER" id="PTHR11934">
    <property type="entry name" value="RIBOSE-5-PHOSPHATE ISOMERASE"/>
    <property type="match status" value="1"/>
</dbReference>
<dbReference type="STRING" id="1514105.AOC36_11320"/>
<dbReference type="AlphaFoldDB" id="A0A0X8H1V1"/>
<dbReference type="HAMAP" id="MF_00170">
    <property type="entry name" value="Rib_5P_isom_A"/>
    <property type="match status" value="1"/>
</dbReference>
<dbReference type="Pfam" id="PF06026">
    <property type="entry name" value="Rib_5-P_isom_A"/>
    <property type="match status" value="1"/>
</dbReference>
<dbReference type="InterPro" id="IPR037171">
    <property type="entry name" value="NagB/RpiA_transferase-like"/>
</dbReference>
<dbReference type="InterPro" id="IPR020672">
    <property type="entry name" value="Ribose5P_isomerase_typA_subgr"/>
</dbReference>
<dbReference type="InterPro" id="IPR004788">
    <property type="entry name" value="Ribose5P_isomerase_type_A"/>
</dbReference>
<evidence type="ECO:0000313" key="4">
    <source>
        <dbReference type="EMBL" id="AMC94540.1"/>
    </source>
</evidence>
<dbReference type="EC" id="5.3.1.6" evidence="3"/>
<comment type="similarity">
    <text evidence="3">Belongs to the ribose 5-phosphate isomerase family.</text>
</comment>
<dbReference type="NCBIfam" id="TIGR00021">
    <property type="entry name" value="rpiA"/>
    <property type="match status" value="1"/>
</dbReference>
<dbReference type="Proteomes" id="UP000063781">
    <property type="component" value="Chromosome"/>
</dbReference>
<feature type="binding site" evidence="3">
    <location>
        <begin position="26"/>
        <end position="29"/>
    </location>
    <ligand>
        <name>substrate</name>
    </ligand>
</feature>
<protein>
    <recommendedName>
        <fullName evidence="3">Ribose-5-phosphate isomerase A</fullName>
        <ecNumber evidence="3">5.3.1.6</ecNumber>
    </recommendedName>
    <alternativeName>
        <fullName evidence="3">Phosphoriboisomerase A</fullName>
        <shortName evidence="3">PRI</shortName>
    </alternativeName>
</protein>
<gene>
    <name evidence="3" type="primary">rpiA</name>
    <name evidence="4" type="ORF">AOC36_11320</name>
</gene>
<sequence>MSELKKAAALKASEYILDGMVVGLGTGSTAYYIIEELGRRVNEEGLNIVGVPTSTRSKEQAESLGIDVKEVHEVPYIDITVDGADEFDQDLNGIKGGGGALLFEKVVANHTNTNIWICDESKCVDTLGRFPLAIEVVPFATDLLFKEFEKKGYSPVIRPSETGRYITDSNNYIIDCHLESIENPYELAKQLDNTSGVVEHGLFLDIADIVIVASMDGIKTFTRD</sequence>
<keyword evidence="5" id="KW-1185">Reference proteome</keyword>
<evidence type="ECO:0000313" key="5">
    <source>
        <dbReference type="Proteomes" id="UP000063781"/>
    </source>
</evidence>
<dbReference type="UniPathway" id="UPA00115">
    <property type="reaction ID" value="UER00412"/>
</dbReference>
<dbReference type="SUPFAM" id="SSF100950">
    <property type="entry name" value="NagB/RpiA/CoA transferase-like"/>
    <property type="match status" value="1"/>
</dbReference>
<dbReference type="OrthoDB" id="5870696at2"/>
<dbReference type="GO" id="GO:0004751">
    <property type="term" value="F:ribose-5-phosphate isomerase activity"/>
    <property type="evidence" value="ECO:0007669"/>
    <property type="project" value="UniProtKB-UniRule"/>
</dbReference>
<evidence type="ECO:0000256" key="1">
    <source>
        <dbReference type="ARBA" id="ARBA00001713"/>
    </source>
</evidence>
<comment type="catalytic activity">
    <reaction evidence="1 3">
        <text>aldehydo-D-ribose 5-phosphate = D-ribulose 5-phosphate</text>
        <dbReference type="Rhea" id="RHEA:14657"/>
        <dbReference type="ChEBI" id="CHEBI:58121"/>
        <dbReference type="ChEBI" id="CHEBI:58273"/>
        <dbReference type="EC" id="5.3.1.6"/>
    </reaction>
</comment>
<dbReference type="EMBL" id="CP013213">
    <property type="protein sequence ID" value="AMC94540.1"/>
    <property type="molecule type" value="Genomic_DNA"/>
</dbReference>
<dbReference type="SUPFAM" id="SSF75445">
    <property type="entry name" value="D-ribose-5-phosphate isomerase (RpiA), lid domain"/>
    <property type="match status" value="1"/>
</dbReference>
<comment type="pathway">
    <text evidence="3">Carbohydrate degradation; pentose phosphate pathway; D-ribose 5-phosphate from D-ribulose 5-phosphate (non-oxidative stage): step 1/1.</text>
</comment>
<name>A0A0X8H1V1_9FIRM</name>
<feature type="binding site" evidence="3">
    <location>
        <begin position="95"/>
        <end position="98"/>
    </location>
    <ligand>
        <name>substrate</name>
    </ligand>
</feature>
<proteinExistence type="inferred from homology"/>
<dbReference type="RefSeq" id="WP_067634394.1">
    <property type="nucleotide sequence ID" value="NZ_CP013213.1"/>
</dbReference>
<dbReference type="FunFam" id="3.40.50.1360:FF:000001">
    <property type="entry name" value="Ribose-5-phosphate isomerase A"/>
    <property type="match status" value="1"/>
</dbReference>
<organism evidence="4 5">
    <name type="scientific">Erysipelothrix larvae</name>
    <dbReference type="NCBI Taxonomy" id="1514105"/>
    <lineage>
        <taxon>Bacteria</taxon>
        <taxon>Bacillati</taxon>
        <taxon>Bacillota</taxon>
        <taxon>Erysipelotrichia</taxon>
        <taxon>Erysipelotrichales</taxon>
        <taxon>Erysipelotrichaceae</taxon>
        <taxon>Erysipelothrix</taxon>
    </lineage>
</organism>
<dbReference type="NCBIfam" id="NF001924">
    <property type="entry name" value="PRK00702.1"/>
    <property type="match status" value="1"/>
</dbReference>
<feature type="binding site" evidence="3">
    <location>
        <position position="122"/>
    </location>
    <ligand>
        <name>substrate</name>
    </ligand>
</feature>
<dbReference type="PANTHER" id="PTHR11934:SF0">
    <property type="entry name" value="RIBOSE-5-PHOSPHATE ISOMERASE"/>
    <property type="match status" value="1"/>
</dbReference>
<dbReference type="Gene3D" id="3.30.70.260">
    <property type="match status" value="1"/>
</dbReference>
<evidence type="ECO:0000256" key="2">
    <source>
        <dbReference type="ARBA" id="ARBA00023235"/>
    </source>
</evidence>